<organism evidence="2 3">
    <name type="scientific">Panaeolus cyanescens</name>
    <dbReference type="NCBI Taxonomy" id="181874"/>
    <lineage>
        <taxon>Eukaryota</taxon>
        <taxon>Fungi</taxon>
        <taxon>Dikarya</taxon>
        <taxon>Basidiomycota</taxon>
        <taxon>Agaricomycotina</taxon>
        <taxon>Agaricomycetes</taxon>
        <taxon>Agaricomycetidae</taxon>
        <taxon>Agaricales</taxon>
        <taxon>Agaricineae</taxon>
        <taxon>Galeropsidaceae</taxon>
        <taxon>Panaeolus</taxon>
    </lineage>
</organism>
<comment type="caution">
    <text evidence="2">The sequence shown here is derived from an EMBL/GenBank/DDBJ whole genome shotgun (WGS) entry which is preliminary data.</text>
</comment>
<dbReference type="AlphaFoldDB" id="A0A409WEC2"/>
<sequence length="672" mass="75771">MPSYSTEHLLASRDPTRPIGPFDGRVAAHISPHPALNYICTTPNQDWIPVPPNDGFHSLRLRVDLRYGVYDYTLHPQLDIDFYCHHAAIPRRPTSPTDPLSIMWWDPTDQDFVTASGGILLGVGHLSKDKVDRFQALEQDIQKRTQNYRETASPSPCRETLDLIAIIATALSNSIIRLSSLKTPYTQMRFTVTEFQRYFLEMRGLLDYMEIYKPRMLGLLPAASSADPCIGAFTYNELVAQHFHRAGLPVWLLRPWDGEPVSNNILCVVQPTLPDARMEDYDPPFPTVYSGKLGVPAAINSIHAFSRTWLSCKNPFKSSALPSSSNQTVSSSSSHATTSGPSAPRGGGSGRSQVSKKPTKVIQSGRDKFKPLESHLAPFPIPAWSLGLAAVNQSPELRLTDKTTAPQLAFYAFPDPALLISPKEDSKKAKLLTTWLLCRDAWNSAMTSKDSLAMSSQNWRDILFQDFTIIPEAKDTKASESRLKALAKFAPKDLEAFRTEPQYATGQPMTWRGRQYVPGTLPPVQVVREILWELYELNFTYELISLDQHACEGLDLENETALYEREADFIIPCFTALSYKRPVINLPDKNEGLASDTMPERLEFVLAMAKLMSSWRGEKPAIFDLHKRRLQRSISREQASELEKEVARFYCQTLYNYFGRAAQIPHRLYQPL</sequence>
<dbReference type="InParanoid" id="A0A409WEC2"/>
<feature type="region of interest" description="Disordered" evidence="1">
    <location>
        <begin position="323"/>
        <end position="363"/>
    </location>
</feature>
<feature type="compositionally biased region" description="Low complexity" evidence="1">
    <location>
        <begin position="323"/>
        <end position="344"/>
    </location>
</feature>
<gene>
    <name evidence="2" type="ORF">CVT24_011653</name>
</gene>
<dbReference type="OrthoDB" id="2634326at2759"/>
<accession>A0A409WEC2</accession>
<reference evidence="2 3" key="1">
    <citation type="journal article" date="2018" name="Evol. Lett.">
        <title>Horizontal gene cluster transfer increased hallucinogenic mushroom diversity.</title>
        <authorList>
            <person name="Reynolds H.T."/>
            <person name="Vijayakumar V."/>
            <person name="Gluck-Thaler E."/>
            <person name="Korotkin H.B."/>
            <person name="Matheny P.B."/>
            <person name="Slot J.C."/>
        </authorList>
    </citation>
    <scope>NUCLEOTIDE SEQUENCE [LARGE SCALE GENOMIC DNA]</scope>
    <source>
        <strain evidence="2 3">2629</strain>
    </source>
</reference>
<dbReference type="EMBL" id="NHTK01005530">
    <property type="protein sequence ID" value="PPQ76810.1"/>
    <property type="molecule type" value="Genomic_DNA"/>
</dbReference>
<keyword evidence="3" id="KW-1185">Reference proteome</keyword>
<protein>
    <submittedName>
        <fullName evidence="2">Uncharacterized protein</fullName>
    </submittedName>
</protein>
<evidence type="ECO:0000313" key="2">
    <source>
        <dbReference type="EMBL" id="PPQ76810.1"/>
    </source>
</evidence>
<proteinExistence type="predicted"/>
<dbReference type="Proteomes" id="UP000284842">
    <property type="component" value="Unassembled WGS sequence"/>
</dbReference>
<evidence type="ECO:0000313" key="3">
    <source>
        <dbReference type="Proteomes" id="UP000284842"/>
    </source>
</evidence>
<evidence type="ECO:0000256" key="1">
    <source>
        <dbReference type="SAM" id="MobiDB-lite"/>
    </source>
</evidence>
<name>A0A409WEC2_9AGAR</name>